<keyword evidence="10" id="KW-0768">Sushi</keyword>
<dbReference type="Pfam" id="PF00084">
    <property type="entry name" value="Sushi"/>
    <property type="match status" value="1"/>
</dbReference>
<comment type="subcellular location">
    <subcellularLocation>
        <location evidence="1">Membrane</location>
        <topology evidence="1">Single-pass membrane protein</topology>
    </subcellularLocation>
</comment>
<dbReference type="Proteomes" id="UP000007110">
    <property type="component" value="Unassembled WGS sequence"/>
</dbReference>
<dbReference type="PROSITE" id="PS51212">
    <property type="entry name" value="WSC"/>
    <property type="match status" value="1"/>
</dbReference>
<dbReference type="SUPFAM" id="SSF57535">
    <property type="entry name" value="Complement control module/SCR domain"/>
    <property type="match status" value="1"/>
</dbReference>
<dbReference type="AlphaFoldDB" id="A0A7M7GPF5"/>
<evidence type="ECO:0000256" key="1">
    <source>
        <dbReference type="ARBA" id="ARBA00004167"/>
    </source>
</evidence>
<dbReference type="SMART" id="SM00032">
    <property type="entry name" value="CCP"/>
    <property type="match status" value="1"/>
</dbReference>
<reference evidence="17" key="2">
    <citation type="submission" date="2021-01" db="UniProtKB">
        <authorList>
            <consortium name="EnsemblMetazoa"/>
        </authorList>
    </citation>
    <scope>IDENTIFICATION</scope>
</reference>
<keyword evidence="4" id="KW-0677">Repeat</keyword>
<evidence type="ECO:0000313" key="18">
    <source>
        <dbReference type="Proteomes" id="UP000007110"/>
    </source>
</evidence>
<dbReference type="EnsemblMetazoa" id="XM_003725604">
    <property type="protein sequence ID" value="XP_003725652"/>
    <property type="gene ID" value="LOC100890939"/>
</dbReference>
<dbReference type="Gene3D" id="3.10.250.10">
    <property type="entry name" value="SRCR-like domain"/>
    <property type="match status" value="1"/>
</dbReference>
<organism evidence="17 18">
    <name type="scientific">Strongylocentrotus purpuratus</name>
    <name type="common">Purple sea urchin</name>
    <dbReference type="NCBI Taxonomy" id="7668"/>
    <lineage>
        <taxon>Eukaryota</taxon>
        <taxon>Metazoa</taxon>
        <taxon>Echinodermata</taxon>
        <taxon>Eleutherozoa</taxon>
        <taxon>Echinozoa</taxon>
        <taxon>Echinoidea</taxon>
        <taxon>Euechinoidea</taxon>
        <taxon>Echinacea</taxon>
        <taxon>Camarodonta</taxon>
        <taxon>Echinidea</taxon>
        <taxon>Strongylocentrotidae</taxon>
        <taxon>Strongylocentrotus</taxon>
    </lineage>
</organism>
<dbReference type="OrthoDB" id="8850620at2759"/>
<feature type="domain" description="Sushi" evidence="15">
    <location>
        <begin position="238"/>
        <end position="301"/>
    </location>
</feature>
<dbReference type="KEGG" id="spu:100890939"/>
<keyword evidence="6 12" id="KW-0472">Membrane</keyword>
<evidence type="ECO:0000256" key="7">
    <source>
        <dbReference type="ARBA" id="ARBA00023157"/>
    </source>
</evidence>
<feature type="domain" description="WSC" evidence="16">
    <location>
        <begin position="136"/>
        <end position="232"/>
    </location>
</feature>
<feature type="domain" description="SRCR" evidence="14">
    <location>
        <begin position="28"/>
        <end position="135"/>
    </location>
</feature>
<dbReference type="InterPro" id="IPR000436">
    <property type="entry name" value="Sushi_SCR_CCP_dom"/>
</dbReference>
<dbReference type="PROSITE" id="PS50287">
    <property type="entry name" value="SRCR_2"/>
    <property type="match status" value="1"/>
</dbReference>
<evidence type="ECO:0000256" key="4">
    <source>
        <dbReference type="ARBA" id="ARBA00022737"/>
    </source>
</evidence>
<keyword evidence="3 13" id="KW-0732">Signal</keyword>
<evidence type="ECO:0000256" key="9">
    <source>
        <dbReference type="PROSITE-ProRule" id="PRU00196"/>
    </source>
</evidence>
<dbReference type="InterPro" id="IPR035976">
    <property type="entry name" value="Sushi/SCR/CCP_sf"/>
</dbReference>
<evidence type="ECO:0000256" key="10">
    <source>
        <dbReference type="PROSITE-ProRule" id="PRU00302"/>
    </source>
</evidence>
<keyword evidence="8" id="KW-0325">Glycoprotein</keyword>
<dbReference type="SMART" id="SM00202">
    <property type="entry name" value="SR"/>
    <property type="match status" value="1"/>
</dbReference>
<dbReference type="RefSeq" id="XP_003725652.2">
    <property type="nucleotide sequence ID" value="XM_003725604.3"/>
</dbReference>
<reference evidence="18" key="1">
    <citation type="submission" date="2015-02" db="EMBL/GenBank/DDBJ databases">
        <title>Genome sequencing for Strongylocentrotus purpuratus.</title>
        <authorList>
            <person name="Murali S."/>
            <person name="Liu Y."/>
            <person name="Vee V."/>
            <person name="English A."/>
            <person name="Wang M."/>
            <person name="Skinner E."/>
            <person name="Han Y."/>
            <person name="Muzny D.M."/>
            <person name="Worley K.C."/>
            <person name="Gibbs R.A."/>
        </authorList>
    </citation>
    <scope>NUCLEOTIDE SEQUENCE</scope>
</reference>
<keyword evidence="18" id="KW-1185">Reference proteome</keyword>
<protein>
    <submittedName>
        <fullName evidence="17">Uncharacterized protein</fullName>
    </submittedName>
</protein>
<feature type="compositionally biased region" description="Low complexity" evidence="11">
    <location>
        <begin position="321"/>
        <end position="338"/>
    </location>
</feature>
<evidence type="ECO:0000256" key="11">
    <source>
        <dbReference type="SAM" id="MobiDB-lite"/>
    </source>
</evidence>
<name>A0A7M7GPF5_STRPU</name>
<dbReference type="Gene3D" id="2.10.70.10">
    <property type="entry name" value="Complement Module, domain 1"/>
    <property type="match status" value="1"/>
</dbReference>
<sequence>MLKLRQLVLRICLLMAMSGLIHAELNGFRLVGGKKPNQGRLQVRFDHSSSYQYMCGDAWTVQNSKVVCRQLGYPGLVRDYRTTSEVSFVTSSDGDTVSNVASVRCQGSEYDLASCPSNHSVVSCSIDQTVSIVCHDFGYLGCFRQRPHEIGLVPNAVRFNYDITNNDECIERCSAGYDYAGSSGPLCICTFKHPSVELDPSTDEECSERCGSNSLQACGRSTETRQQAFYTFYSTREGLCNAASAPANGNVTGTFNRYGDIVTFRCNAGYDLIGMDSLQCLVTSENSSEIFWNGMPPICFASNSVPSLVPTSSTQSTMVWPPSTTPSTQATSQALSSSNPTLTGSSRTTLPGSITTEGSNNERLLDVKFIALLSGLTIMSVCFIILVVVFVCCFVLRRNKRSSGEVELELQPMQCPSPLSHPDCHLRGAVKNDYVSGTEKGNVGDVTALDDHDSQVHHNYCSFRQEPNAATNLGRTDKRGSTELLVDDEGVDNEYACTYECAYECIDVDKTDAKRMSDTSMILARSVAAKETHSTHRSMGQLHEGDVGPMRPTSMKDHEYTYIANAHTPPFLSENRNTAYETPMDPSSAHVFQEVNRPLGQELHQDTSHYLNKNVIHPRSRANRDMNHN</sequence>
<dbReference type="InterPro" id="IPR001190">
    <property type="entry name" value="SRCR"/>
</dbReference>
<dbReference type="InterPro" id="IPR036772">
    <property type="entry name" value="SRCR-like_dom_sf"/>
</dbReference>
<dbReference type="SMART" id="SM00321">
    <property type="entry name" value="WSC"/>
    <property type="match status" value="1"/>
</dbReference>
<dbReference type="PANTHER" id="PTHR48071:SF18">
    <property type="entry name" value="DELETED IN MALIGNANT BRAIN TUMORS 1 PROTEIN-RELATED"/>
    <property type="match status" value="1"/>
</dbReference>
<evidence type="ECO:0000256" key="3">
    <source>
        <dbReference type="ARBA" id="ARBA00022729"/>
    </source>
</evidence>
<accession>A0A7M7GPF5</accession>
<dbReference type="OMA" id="EYTYIAN"/>
<dbReference type="PRINTS" id="PR00258">
    <property type="entry name" value="SPERACTRCPTR"/>
</dbReference>
<evidence type="ECO:0000259" key="14">
    <source>
        <dbReference type="PROSITE" id="PS50287"/>
    </source>
</evidence>
<evidence type="ECO:0000256" key="2">
    <source>
        <dbReference type="ARBA" id="ARBA00022692"/>
    </source>
</evidence>
<evidence type="ECO:0000256" key="6">
    <source>
        <dbReference type="ARBA" id="ARBA00023136"/>
    </source>
</evidence>
<feature type="region of interest" description="Disordered" evidence="11">
    <location>
        <begin position="530"/>
        <end position="549"/>
    </location>
</feature>
<dbReference type="PROSITE" id="PS50923">
    <property type="entry name" value="SUSHI"/>
    <property type="match status" value="1"/>
</dbReference>
<evidence type="ECO:0000313" key="17">
    <source>
        <dbReference type="EnsemblMetazoa" id="XP_003725652"/>
    </source>
</evidence>
<dbReference type="PANTHER" id="PTHR48071">
    <property type="entry name" value="SRCR DOMAIN-CONTAINING PROTEIN"/>
    <property type="match status" value="1"/>
</dbReference>
<evidence type="ECO:0000256" key="5">
    <source>
        <dbReference type="ARBA" id="ARBA00022989"/>
    </source>
</evidence>
<feature type="region of interest" description="Disordered" evidence="11">
    <location>
        <begin position="315"/>
        <end position="357"/>
    </location>
</feature>
<dbReference type="FunFam" id="3.10.250.10:FF:000016">
    <property type="entry name" value="Scavenger receptor cysteine-rich protein type 12"/>
    <property type="match status" value="1"/>
</dbReference>
<keyword evidence="2 12" id="KW-0812">Transmembrane</keyword>
<feature type="compositionally biased region" description="Polar residues" evidence="11">
    <location>
        <begin position="339"/>
        <end position="357"/>
    </location>
</feature>
<dbReference type="CDD" id="cd00033">
    <property type="entry name" value="CCP"/>
    <property type="match status" value="1"/>
</dbReference>
<feature type="transmembrane region" description="Helical" evidence="12">
    <location>
        <begin position="369"/>
        <end position="396"/>
    </location>
</feature>
<evidence type="ECO:0000256" key="8">
    <source>
        <dbReference type="ARBA" id="ARBA00023180"/>
    </source>
</evidence>
<dbReference type="InParanoid" id="A0A7M7GPF5"/>
<dbReference type="GeneID" id="100890939"/>
<dbReference type="SUPFAM" id="SSF56487">
    <property type="entry name" value="SRCR-like"/>
    <property type="match status" value="1"/>
</dbReference>
<dbReference type="Pfam" id="PF01822">
    <property type="entry name" value="WSC"/>
    <property type="match status" value="1"/>
</dbReference>
<dbReference type="Pfam" id="PF00530">
    <property type="entry name" value="SRCR"/>
    <property type="match status" value="1"/>
</dbReference>
<evidence type="ECO:0000256" key="12">
    <source>
        <dbReference type="SAM" id="Phobius"/>
    </source>
</evidence>
<feature type="signal peptide" evidence="13">
    <location>
        <begin position="1"/>
        <end position="23"/>
    </location>
</feature>
<keyword evidence="5 12" id="KW-1133">Transmembrane helix</keyword>
<comment type="caution">
    <text evidence="9">Lacks conserved residue(s) required for the propagation of feature annotation.</text>
</comment>
<keyword evidence="7 9" id="KW-1015">Disulfide bond</keyword>
<evidence type="ECO:0000256" key="13">
    <source>
        <dbReference type="SAM" id="SignalP"/>
    </source>
</evidence>
<evidence type="ECO:0000259" key="16">
    <source>
        <dbReference type="PROSITE" id="PS51212"/>
    </source>
</evidence>
<feature type="disulfide bond" evidence="9">
    <location>
        <begin position="105"/>
        <end position="115"/>
    </location>
</feature>
<evidence type="ECO:0000259" key="15">
    <source>
        <dbReference type="PROSITE" id="PS50923"/>
    </source>
</evidence>
<dbReference type="GO" id="GO:0016020">
    <property type="term" value="C:membrane"/>
    <property type="evidence" value="ECO:0007669"/>
    <property type="project" value="UniProtKB-SubCell"/>
</dbReference>
<feature type="chain" id="PRO_5029586682" evidence="13">
    <location>
        <begin position="24"/>
        <end position="629"/>
    </location>
</feature>
<proteinExistence type="predicted"/>
<dbReference type="InterPro" id="IPR002889">
    <property type="entry name" value="WSC_carb-bd"/>
</dbReference>